<evidence type="ECO:0000256" key="10">
    <source>
        <dbReference type="ARBA" id="ARBA00023316"/>
    </source>
</evidence>
<evidence type="ECO:0000256" key="2">
    <source>
        <dbReference type="ARBA" id="ARBA00022519"/>
    </source>
</evidence>
<dbReference type="Gene3D" id="1.10.3810.10">
    <property type="entry name" value="Biosynthetic peptidoglycan transglycosylase-like"/>
    <property type="match status" value="1"/>
</dbReference>
<dbReference type="GO" id="GO:0009252">
    <property type="term" value="P:peptidoglycan biosynthetic process"/>
    <property type="evidence" value="ECO:0007669"/>
    <property type="project" value="UniProtKB-UniRule"/>
</dbReference>
<evidence type="ECO:0000256" key="3">
    <source>
        <dbReference type="ARBA" id="ARBA00022676"/>
    </source>
</evidence>
<dbReference type="NCBIfam" id="TIGR02070">
    <property type="entry name" value="mono_pep_trsgly"/>
    <property type="match status" value="1"/>
</dbReference>
<evidence type="ECO:0000256" key="11">
    <source>
        <dbReference type="HAMAP-Rule" id="MF_00766"/>
    </source>
</evidence>
<protein>
    <recommendedName>
        <fullName evidence="11">Biosynthetic peptidoglycan transglycosylase</fullName>
        <ecNumber evidence="11">2.4.99.28</ecNumber>
    </recommendedName>
    <alternativeName>
        <fullName evidence="11">Glycan polymerase</fullName>
    </alternativeName>
    <alternativeName>
        <fullName evidence="11">Peptidoglycan glycosyltransferase MtgA</fullName>
        <shortName evidence="11">PGT</shortName>
    </alternativeName>
</protein>
<evidence type="ECO:0000256" key="9">
    <source>
        <dbReference type="ARBA" id="ARBA00023136"/>
    </source>
</evidence>
<evidence type="ECO:0000256" key="1">
    <source>
        <dbReference type="ARBA" id="ARBA00022475"/>
    </source>
</evidence>
<dbReference type="Pfam" id="PF00912">
    <property type="entry name" value="Transgly"/>
    <property type="match status" value="1"/>
</dbReference>
<keyword evidence="7 11" id="KW-0573">Peptidoglycan synthesis</keyword>
<dbReference type="InterPro" id="IPR011812">
    <property type="entry name" value="Pep_trsgly"/>
</dbReference>
<keyword evidence="6 11" id="KW-0133">Cell shape</keyword>
<keyword evidence="14" id="KW-1185">Reference proteome</keyword>
<keyword evidence="9 11" id="KW-0472">Membrane</keyword>
<dbReference type="GO" id="GO:0008955">
    <property type="term" value="F:peptidoglycan glycosyltransferase activity"/>
    <property type="evidence" value="ECO:0007669"/>
    <property type="project" value="UniProtKB-UniRule"/>
</dbReference>
<name>A0A1H7N8P3_9PROT</name>
<dbReference type="EC" id="2.4.99.28" evidence="11"/>
<dbReference type="HAMAP" id="MF_00766">
    <property type="entry name" value="PGT_MtgA"/>
    <property type="match status" value="1"/>
</dbReference>
<dbReference type="GO" id="GO:0008360">
    <property type="term" value="P:regulation of cell shape"/>
    <property type="evidence" value="ECO:0007669"/>
    <property type="project" value="UniProtKB-KW"/>
</dbReference>
<reference evidence="13 14" key="1">
    <citation type="submission" date="2016-10" db="EMBL/GenBank/DDBJ databases">
        <authorList>
            <person name="de Groot N.N."/>
        </authorList>
    </citation>
    <scope>NUCLEOTIDE SEQUENCE [LARGE SCALE GENOMIC DNA]</scope>
    <source>
        <strain evidence="13 14">Nv1</strain>
    </source>
</reference>
<dbReference type="InterPro" id="IPR001264">
    <property type="entry name" value="Glyco_trans_51"/>
</dbReference>
<dbReference type="GO" id="GO:0009274">
    <property type="term" value="C:peptidoglycan-based cell wall"/>
    <property type="evidence" value="ECO:0007669"/>
    <property type="project" value="InterPro"/>
</dbReference>
<dbReference type="OrthoDB" id="9766909at2"/>
<proteinExistence type="inferred from homology"/>
<dbReference type="UniPathway" id="UPA00219"/>
<evidence type="ECO:0000259" key="12">
    <source>
        <dbReference type="Pfam" id="PF00912"/>
    </source>
</evidence>
<gene>
    <name evidence="11" type="primary">mtgA</name>
    <name evidence="13" type="ORF">SAMN05216387_10692</name>
</gene>
<keyword evidence="2 11" id="KW-0997">Cell inner membrane</keyword>
<dbReference type="InterPro" id="IPR036950">
    <property type="entry name" value="PBP_transglycosylase"/>
</dbReference>
<comment type="pathway">
    <text evidence="11">Cell wall biogenesis; peptidoglycan biosynthesis.</text>
</comment>
<evidence type="ECO:0000313" key="13">
    <source>
        <dbReference type="EMBL" id="SEL19883.1"/>
    </source>
</evidence>
<evidence type="ECO:0000256" key="5">
    <source>
        <dbReference type="ARBA" id="ARBA00022692"/>
    </source>
</evidence>
<evidence type="ECO:0000256" key="8">
    <source>
        <dbReference type="ARBA" id="ARBA00022989"/>
    </source>
</evidence>
<evidence type="ECO:0000256" key="4">
    <source>
        <dbReference type="ARBA" id="ARBA00022679"/>
    </source>
</evidence>
<dbReference type="SUPFAM" id="SSF53955">
    <property type="entry name" value="Lysozyme-like"/>
    <property type="match status" value="1"/>
</dbReference>
<keyword evidence="1 11" id="KW-1003">Cell membrane</keyword>
<dbReference type="EMBL" id="FOBH01000006">
    <property type="protein sequence ID" value="SEL19883.1"/>
    <property type="molecule type" value="Genomic_DNA"/>
</dbReference>
<dbReference type="AlphaFoldDB" id="A0A1H7N8P3"/>
<accession>A0A1H7N8P3</accession>
<evidence type="ECO:0000313" key="14">
    <source>
        <dbReference type="Proteomes" id="UP000198620"/>
    </source>
</evidence>
<dbReference type="PANTHER" id="PTHR30400">
    <property type="entry name" value="MONOFUNCTIONAL BIOSYNTHETIC PEPTIDOGLYCAN TRANSGLYCOSYLASE"/>
    <property type="match status" value="1"/>
</dbReference>
<comment type="catalytic activity">
    <reaction evidence="11">
        <text>[GlcNAc-(1-&gt;4)-Mur2Ac(oyl-L-Ala-gamma-D-Glu-L-Lys-D-Ala-D-Ala)](n)-di-trans,octa-cis-undecaprenyl diphosphate + beta-D-GlcNAc-(1-&gt;4)-Mur2Ac(oyl-L-Ala-gamma-D-Glu-L-Lys-D-Ala-D-Ala)-di-trans,octa-cis-undecaprenyl diphosphate = [GlcNAc-(1-&gt;4)-Mur2Ac(oyl-L-Ala-gamma-D-Glu-L-Lys-D-Ala-D-Ala)](n+1)-di-trans,octa-cis-undecaprenyl diphosphate + di-trans,octa-cis-undecaprenyl diphosphate + H(+)</text>
        <dbReference type="Rhea" id="RHEA:23708"/>
        <dbReference type="Rhea" id="RHEA-COMP:9602"/>
        <dbReference type="Rhea" id="RHEA-COMP:9603"/>
        <dbReference type="ChEBI" id="CHEBI:15378"/>
        <dbReference type="ChEBI" id="CHEBI:58405"/>
        <dbReference type="ChEBI" id="CHEBI:60033"/>
        <dbReference type="ChEBI" id="CHEBI:78435"/>
        <dbReference type="EC" id="2.4.99.28"/>
    </reaction>
</comment>
<comment type="function">
    <text evidence="11">Peptidoglycan polymerase that catalyzes glycan chain elongation from lipid-linked precursors.</text>
</comment>
<keyword evidence="4 11" id="KW-0808">Transferase</keyword>
<keyword evidence="3 11" id="KW-0328">Glycosyltransferase</keyword>
<dbReference type="GO" id="GO:0016763">
    <property type="term" value="F:pentosyltransferase activity"/>
    <property type="evidence" value="ECO:0007669"/>
    <property type="project" value="InterPro"/>
</dbReference>
<comment type="subcellular location">
    <subcellularLocation>
        <location evidence="11">Cell inner membrane</location>
        <topology evidence="11">Single-pass membrane protein</topology>
    </subcellularLocation>
</comment>
<dbReference type="STRING" id="1233.SAMN05216387_10692"/>
<evidence type="ECO:0000256" key="7">
    <source>
        <dbReference type="ARBA" id="ARBA00022984"/>
    </source>
</evidence>
<dbReference type="PANTHER" id="PTHR30400:SF0">
    <property type="entry name" value="BIOSYNTHETIC PEPTIDOGLYCAN TRANSGLYCOSYLASE"/>
    <property type="match status" value="1"/>
</dbReference>
<evidence type="ECO:0000256" key="6">
    <source>
        <dbReference type="ARBA" id="ARBA00022960"/>
    </source>
</evidence>
<feature type="domain" description="Glycosyl transferase family 51" evidence="12">
    <location>
        <begin position="61"/>
        <end position="226"/>
    </location>
</feature>
<keyword evidence="10 11" id="KW-0961">Cell wall biogenesis/degradation</keyword>
<dbReference type="GO" id="GO:0005886">
    <property type="term" value="C:plasma membrane"/>
    <property type="evidence" value="ECO:0007669"/>
    <property type="project" value="UniProtKB-SubCell"/>
</dbReference>
<keyword evidence="8 11" id="KW-1133">Transmembrane helix</keyword>
<sequence>MKPFLRRWFWRIPLFLIGLALIYQLWIFGHVVYWNFYNPSTSAFMQDRLEILRQKDPGATLRMKWMPYERISPNLKRAIVAAEDSKFLEHEGFDFEAIQKAYEKNLKKGRLVAGGSTISQQLAKNLFLSGQKTPWRKIQEALITLMLENVMSKRRIMEIYLNVIEWGNGVFGAEAAIRHYYGASASSISAEQAARLAAMVPNPRFYDRHRNTPWLSKKTGIILSRMALVEIP</sequence>
<comment type="similarity">
    <text evidence="11">Belongs to the glycosyltransferase 51 family.</text>
</comment>
<dbReference type="InterPro" id="IPR023346">
    <property type="entry name" value="Lysozyme-like_dom_sf"/>
</dbReference>
<dbReference type="GO" id="GO:0071555">
    <property type="term" value="P:cell wall organization"/>
    <property type="evidence" value="ECO:0007669"/>
    <property type="project" value="UniProtKB-KW"/>
</dbReference>
<dbReference type="RefSeq" id="WP_090828738.1">
    <property type="nucleotide sequence ID" value="NZ_FOBH01000006.1"/>
</dbReference>
<organism evidence="13 14">
    <name type="scientific">Nitrosovibrio tenuis</name>
    <dbReference type="NCBI Taxonomy" id="1233"/>
    <lineage>
        <taxon>Bacteria</taxon>
        <taxon>Pseudomonadati</taxon>
        <taxon>Pseudomonadota</taxon>
        <taxon>Betaproteobacteria</taxon>
        <taxon>Nitrosomonadales</taxon>
        <taxon>Nitrosomonadaceae</taxon>
        <taxon>Nitrosovibrio</taxon>
    </lineage>
</organism>
<feature type="transmembrane region" description="Helical" evidence="11">
    <location>
        <begin position="12"/>
        <end position="36"/>
    </location>
</feature>
<keyword evidence="5 11" id="KW-0812">Transmembrane</keyword>
<dbReference type="Proteomes" id="UP000198620">
    <property type="component" value="Unassembled WGS sequence"/>
</dbReference>